<dbReference type="InterPro" id="IPR000644">
    <property type="entry name" value="CBS_dom"/>
</dbReference>
<accession>A0A1I3X035</accession>
<evidence type="ECO:0000256" key="1">
    <source>
        <dbReference type="ARBA" id="ARBA00023122"/>
    </source>
</evidence>
<sequence>MTGETTEDRGNEAGGRSMYLLGGRRVTVSDLLDAGLITSGTKLRFKRNRIGVTYDATVTDRGRIRLEPDGEEFRSPSRAAMVAAGMRAVDGWRAWLVVDQDRLLDAVRQELLDQTISRAAATAHPPSEDTIRRRVHERLRQARNRAEEHAPERISVRELLALWGATERGDQVSQIEADLANHGLMTSPSFRAVTLDTVVSLTTPPDEVESAALSARSDLDDLPVAEDDEGGTDLDVRLTVGNLSPLTGVASVAPNSTLEEAITKMLLNDYSQLAVLSGPRNLRGAVTWRSIAQAMHQKPSAGVGDAIEPHVEVVAYDRDLFEVLPTLQRREFVFVLDESKSIKGIVTTADVAQRYGEMATPFFQLGELDRTLRWILGRAFDVETLQRFCSRTIKNADQLSFGDYQHILENREVWEQLGWPLDRPTFIARLEEIRLIRNNVMHFHPDPIPGDAVDKLRRFNHMLHRYRDPA</sequence>
<reference evidence="4 5" key="1">
    <citation type="submission" date="2016-10" db="EMBL/GenBank/DDBJ databases">
        <authorList>
            <person name="de Groot N.N."/>
        </authorList>
    </citation>
    <scope>NUCLEOTIDE SEQUENCE [LARGE SCALE GENOMIC DNA]</scope>
    <source>
        <strain evidence="4 5">DSM 44468</strain>
    </source>
</reference>
<dbReference type="SUPFAM" id="SSF54631">
    <property type="entry name" value="CBS-domain pair"/>
    <property type="match status" value="1"/>
</dbReference>
<dbReference type="Pfam" id="PF18755">
    <property type="entry name" value="RAMA"/>
    <property type="match status" value="1"/>
</dbReference>
<dbReference type="PROSITE" id="PS51371">
    <property type="entry name" value="CBS"/>
    <property type="match status" value="1"/>
</dbReference>
<dbReference type="Gene3D" id="3.10.580.10">
    <property type="entry name" value="CBS-domain"/>
    <property type="match status" value="1"/>
</dbReference>
<dbReference type="RefSeq" id="WP_245783199.1">
    <property type="nucleotide sequence ID" value="NZ_CBDQZW010000019.1"/>
</dbReference>
<dbReference type="STRING" id="115433.SAMN05421835_11477"/>
<dbReference type="PANTHER" id="PTHR43080:SF2">
    <property type="entry name" value="CBS DOMAIN-CONTAINING PROTEIN"/>
    <property type="match status" value="1"/>
</dbReference>
<protein>
    <submittedName>
        <fullName evidence="4">CBS domain-containing protein</fullName>
    </submittedName>
</protein>
<dbReference type="AlphaFoldDB" id="A0A1I3X035"/>
<dbReference type="Pfam" id="PF00571">
    <property type="entry name" value="CBS"/>
    <property type="match status" value="2"/>
</dbReference>
<dbReference type="InterPro" id="IPR051257">
    <property type="entry name" value="Diverse_CBS-Domain"/>
</dbReference>
<evidence type="ECO:0000313" key="5">
    <source>
        <dbReference type="Proteomes" id="UP000199025"/>
    </source>
</evidence>
<name>A0A1I3X035_9PSEU</name>
<evidence type="ECO:0000259" key="3">
    <source>
        <dbReference type="PROSITE" id="PS51371"/>
    </source>
</evidence>
<keyword evidence="1 2" id="KW-0129">CBS domain</keyword>
<gene>
    <name evidence="4" type="ORF">SAMN05421835_11477</name>
</gene>
<organism evidence="4 5">
    <name type="scientific">Amycolatopsis sacchari</name>
    <dbReference type="NCBI Taxonomy" id="115433"/>
    <lineage>
        <taxon>Bacteria</taxon>
        <taxon>Bacillati</taxon>
        <taxon>Actinomycetota</taxon>
        <taxon>Actinomycetes</taxon>
        <taxon>Pseudonocardiales</taxon>
        <taxon>Pseudonocardiaceae</taxon>
        <taxon>Amycolatopsis</taxon>
    </lineage>
</organism>
<proteinExistence type="predicted"/>
<dbReference type="InterPro" id="IPR040843">
    <property type="entry name" value="RAMA"/>
</dbReference>
<dbReference type="Proteomes" id="UP000199025">
    <property type="component" value="Unassembled WGS sequence"/>
</dbReference>
<feature type="domain" description="CBS" evidence="3">
    <location>
        <begin position="243"/>
        <end position="302"/>
    </location>
</feature>
<dbReference type="EMBL" id="FORP01000014">
    <property type="protein sequence ID" value="SFK13003.1"/>
    <property type="molecule type" value="Genomic_DNA"/>
</dbReference>
<keyword evidence="5" id="KW-1185">Reference proteome</keyword>
<dbReference type="InterPro" id="IPR046342">
    <property type="entry name" value="CBS_dom_sf"/>
</dbReference>
<dbReference type="PANTHER" id="PTHR43080">
    <property type="entry name" value="CBS DOMAIN-CONTAINING PROTEIN CBSX3, MITOCHONDRIAL"/>
    <property type="match status" value="1"/>
</dbReference>
<evidence type="ECO:0000313" key="4">
    <source>
        <dbReference type="EMBL" id="SFK13003.1"/>
    </source>
</evidence>
<evidence type="ECO:0000256" key="2">
    <source>
        <dbReference type="PROSITE-ProRule" id="PRU00703"/>
    </source>
</evidence>